<accession>A0A9E7FGH5</accession>
<dbReference type="EMBL" id="CP097506">
    <property type="protein sequence ID" value="URD95123.1"/>
    <property type="molecule type" value="Genomic_DNA"/>
</dbReference>
<gene>
    <name evidence="1" type="ORF">MUK42_36477</name>
</gene>
<evidence type="ECO:0000313" key="1">
    <source>
        <dbReference type="EMBL" id="URD95123.1"/>
    </source>
</evidence>
<proteinExistence type="predicted"/>
<name>A0A9E7FGH5_9LILI</name>
<protein>
    <submittedName>
        <fullName evidence="1">Uncharacterized protein</fullName>
    </submittedName>
</protein>
<keyword evidence="2" id="KW-1185">Reference proteome</keyword>
<sequence length="44" mass="4797">MTSTMLNLFCKISRTPRVNLSALSPFLSWLLALCCCGVDRSSGC</sequence>
<organism evidence="1 2">
    <name type="scientific">Musa troglodytarum</name>
    <name type="common">fe'i banana</name>
    <dbReference type="NCBI Taxonomy" id="320322"/>
    <lineage>
        <taxon>Eukaryota</taxon>
        <taxon>Viridiplantae</taxon>
        <taxon>Streptophyta</taxon>
        <taxon>Embryophyta</taxon>
        <taxon>Tracheophyta</taxon>
        <taxon>Spermatophyta</taxon>
        <taxon>Magnoliopsida</taxon>
        <taxon>Liliopsida</taxon>
        <taxon>Zingiberales</taxon>
        <taxon>Musaceae</taxon>
        <taxon>Musa</taxon>
    </lineage>
</organism>
<evidence type="ECO:0000313" key="2">
    <source>
        <dbReference type="Proteomes" id="UP001055439"/>
    </source>
</evidence>
<dbReference type="Proteomes" id="UP001055439">
    <property type="component" value="Chromosome 4"/>
</dbReference>
<reference evidence="1" key="1">
    <citation type="submission" date="2022-05" db="EMBL/GenBank/DDBJ databases">
        <title>The Musa troglodytarum L. genome provides insights into the mechanism of non-climacteric behaviour and enrichment of carotenoids.</title>
        <authorList>
            <person name="Wang J."/>
        </authorList>
    </citation>
    <scope>NUCLEOTIDE SEQUENCE</scope>
    <source>
        <tissue evidence="1">Leaf</tissue>
    </source>
</reference>
<dbReference type="AlphaFoldDB" id="A0A9E7FGH5"/>